<dbReference type="AlphaFoldDB" id="A0A1Y6GH35"/>
<dbReference type="Proteomes" id="UP000229713">
    <property type="component" value="Unassembled WGS sequence"/>
</dbReference>
<name>A0A1Y6GH35_RAOOR</name>
<evidence type="ECO:0000313" key="1">
    <source>
        <dbReference type="EMBL" id="PIK83120.1"/>
    </source>
</evidence>
<comment type="caution">
    <text evidence="1">The sequence shown here is derived from an EMBL/GenBank/DDBJ whole genome shotgun (WGS) entry which is preliminary data.</text>
</comment>
<organism evidence="1 2">
    <name type="scientific">Raoultella ornithinolytica</name>
    <name type="common">Klebsiella ornithinolytica</name>
    <dbReference type="NCBI Taxonomy" id="54291"/>
    <lineage>
        <taxon>Bacteria</taxon>
        <taxon>Pseudomonadati</taxon>
        <taxon>Pseudomonadota</taxon>
        <taxon>Gammaproteobacteria</taxon>
        <taxon>Enterobacterales</taxon>
        <taxon>Enterobacteriaceae</taxon>
        <taxon>Klebsiella/Raoultella group</taxon>
        <taxon>Raoultella</taxon>
    </lineage>
</organism>
<sequence>MLFAAAIITMIKMIINVKEKTRMNISTLLLIIVAIALLGISVYCLLSYIKERRATHFKSFRHR</sequence>
<reference evidence="1 2" key="1">
    <citation type="submission" date="2017-07" db="EMBL/GenBank/DDBJ databases">
        <title>Raoultella ornithinolytica strain HH3 draft genome.</title>
        <authorList>
            <person name="Duceppe M.-O."/>
            <person name="Huang H."/>
            <person name="Phipps-Todd B."/>
        </authorList>
    </citation>
    <scope>NUCLEOTIDE SEQUENCE [LARGE SCALE GENOMIC DNA]</scope>
    <source>
        <strain evidence="1 2">HH3</strain>
    </source>
</reference>
<proteinExistence type="predicted"/>
<gene>
    <name evidence="1" type="ORF">CFY86_15855</name>
</gene>
<dbReference type="EMBL" id="NKYI01000024">
    <property type="protein sequence ID" value="PIK83120.1"/>
    <property type="molecule type" value="Genomic_DNA"/>
</dbReference>
<dbReference type="NCBIfam" id="NF033853">
    <property type="entry name" value="KPN_two_small"/>
    <property type="match status" value="1"/>
</dbReference>
<accession>A0A1Y6GH35</accession>
<protein>
    <submittedName>
        <fullName evidence="1">Uncharacterized protein</fullName>
    </submittedName>
</protein>
<dbReference type="PaxDb" id="1286170-RORB6_04425"/>
<dbReference type="InterPro" id="IPR049833">
    <property type="entry name" value="KPN01023-like"/>
</dbReference>
<evidence type="ECO:0000313" key="2">
    <source>
        <dbReference type="Proteomes" id="UP000229713"/>
    </source>
</evidence>